<proteinExistence type="predicted"/>
<feature type="non-terminal residue" evidence="1">
    <location>
        <position position="50"/>
    </location>
</feature>
<keyword evidence="2" id="KW-1185">Reference proteome</keyword>
<organism evidence="1 2">
    <name type="scientific">Coptotermes formosanus</name>
    <name type="common">Formosan subterranean termite</name>
    <dbReference type="NCBI Taxonomy" id="36987"/>
    <lineage>
        <taxon>Eukaryota</taxon>
        <taxon>Metazoa</taxon>
        <taxon>Ecdysozoa</taxon>
        <taxon>Arthropoda</taxon>
        <taxon>Hexapoda</taxon>
        <taxon>Insecta</taxon>
        <taxon>Pterygota</taxon>
        <taxon>Neoptera</taxon>
        <taxon>Polyneoptera</taxon>
        <taxon>Dictyoptera</taxon>
        <taxon>Blattodea</taxon>
        <taxon>Blattoidea</taxon>
        <taxon>Termitoidae</taxon>
        <taxon>Rhinotermitidae</taxon>
        <taxon>Coptotermes</taxon>
    </lineage>
</organism>
<dbReference type="EMBL" id="BLKM01000529">
    <property type="protein sequence ID" value="GFG35139.1"/>
    <property type="molecule type" value="Genomic_DNA"/>
</dbReference>
<dbReference type="InParanoid" id="A0A6L2PRB7"/>
<evidence type="ECO:0000313" key="2">
    <source>
        <dbReference type="Proteomes" id="UP000502823"/>
    </source>
</evidence>
<comment type="caution">
    <text evidence="1">The sequence shown here is derived from an EMBL/GenBank/DDBJ whole genome shotgun (WGS) entry which is preliminary data.</text>
</comment>
<name>A0A6L2PRB7_COPFO</name>
<feature type="non-terminal residue" evidence="1">
    <location>
        <position position="1"/>
    </location>
</feature>
<evidence type="ECO:0000313" key="1">
    <source>
        <dbReference type="EMBL" id="GFG35139.1"/>
    </source>
</evidence>
<dbReference type="Proteomes" id="UP000502823">
    <property type="component" value="Unassembled WGS sequence"/>
</dbReference>
<sequence length="50" mass="5672">EERKKFLKSIVTDEETSVYHSAPQTKHVGMLLKHPTSPTAEKKFKVCQSA</sequence>
<accession>A0A6L2PRB7</accession>
<protein>
    <submittedName>
        <fullName evidence="1">Uncharacterized protein</fullName>
    </submittedName>
</protein>
<gene>
    <name evidence="1" type="ORF">Cfor_09626</name>
</gene>
<dbReference type="AlphaFoldDB" id="A0A6L2PRB7"/>
<reference evidence="2" key="1">
    <citation type="submission" date="2020-01" db="EMBL/GenBank/DDBJ databases">
        <title>Draft genome sequence of the Termite Coptotermes fromosanus.</title>
        <authorList>
            <person name="Itakura S."/>
            <person name="Yosikawa Y."/>
            <person name="Umezawa K."/>
        </authorList>
    </citation>
    <scope>NUCLEOTIDE SEQUENCE [LARGE SCALE GENOMIC DNA]</scope>
</reference>